<accession>A0A699T6I3</accession>
<feature type="non-terminal residue" evidence="2">
    <location>
        <position position="1"/>
    </location>
</feature>
<evidence type="ECO:0000256" key="1">
    <source>
        <dbReference type="SAM" id="MobiDB-lite"/>
    </source>
</evidence>
<evidence type="ECO:0000313" key="2">
    <source>
        <dbReference type="EMBL" id="GFD06085.1"/>
    </source>
</evidence>
<comment type="caution">
    <text evidence="2">The sequence shown here is derived from an EMBL/GenBank/DDBJ whole genome shotgun (WGS) entry which is preliminary data.</text>
</comment>
<sequence>EAKRLKRKGLNLEQEHVKKQKSSEQAPEIEKLTEEITEEKMKEMMQLKDRGVTGRSSGWEAAQLVISFS</sequence>
<reference evidence="2" key="1">
    <citation type="journal article" date="2019" name="Sci. Rep.">
        <title>Draft genome of Tanacetum cinerariifolium, the natural source of mosquito coil.</title>
        <authorList>
            <person name="Yamashiro T."/>
            <person name="Shiraishi A."/>
            <person name="Satake H."/>
            <person name="Nakayama K."/>
        </authorList>
    </citation>
    <scope>NUCLEOTIDE SEQUENCE</scope>
</reference>
<dbReference type="EMBL" id="BKCJ011222553">
    <property type="protein sequence ID" value="GFD06085.1"/>
    <property type="molecule type" value="Genomic_DNA"/>
</dbReference>
<protein>
    <submittedName>
        <fullName evidence="2">Uncharacterized protein</fullName>
    </submittedName>
</protein>
<proteinExistence type="predicted"/>
<dbReference type="AlphaFoldDB" id="A0A699T6I3"/>
<feature type="region of interest" description="Disordered" evidence="1">
    <location>
        <begin position="1"/>
        <end position="29"/>
    </location>
</feature>
<organism evidence="2">
    <name type="scientific">Tanacetum cinerariifolium</name>
    <name type="common">Dalmatian daisy</name>
    <name type="synonym">Chrysanthemum cinerariifolium</name>
    <dbReference type="NCBI Taxonomy" id="118510"/>
    <lineage>
        <taxon>Eukaryota</taxon>
        <taxon>Viridiplantae</taxon>
        <taxon>Streptophyta</taxon>
        <taxon>Embryophyta</taxon>
        <taxon>Tracheophyta</taxon>
        <taxon>Spermatophyta</taxon>
        <taxon>Magnoliopsida</taxon>
        <taxon>eudicotyledons</taxon>
        <taxon>Gunneridae</taxon>
        <taxon>Pentapetalae</taxon>
        <taxon>asterids</taxon>
        <taxon>campanulids</taxon>
        <taxon>Asterales</taxon>
        <taxon>Asteraceae</taxon>
        <taxon>Asteroideae</taxon>
        <taxon>Anthemideae</taxon>
        <taxon>Anthemidinae</taxon>
        <taxon>Tanacetum</taxon>
    </lineage>
</organism>
<gene>
    <name evidence="2" type="ORF">Tci_878054</name>
</gene>
<name>A0A699T6I3_TANCI</name>